<accession>A0ACD6ACB3</accession>
<keyword evidence="2" id="KW-1185">Reference proteome</keyword>
<proteinExistence type="predicted"/>
<name>A0ACD6ACB3_AVESA</name>
<protein>
    <submittedName>
        <fullName evidence="1">Uncharacterized protein</fullName>
    </submittedName>
</protein>
<organism evidence="1 2">
    <name type="scientific">Avena sativa</name>
    <name type="common">Oat</name>
    <dbReference type="NCBI Taxonomy" id="4498"/>
    <lineage>
        <taxon>Eukaryota</taxon>
        <taxon>Viridiplantae</taxon>
        <taxon>Streptophyta</taxon>
        <taxon>Embryophyta</taxon>
        <taxon>Tracheophyta</taxon>
        <taxon>Spermatophyta</taxon>
        <taxon>Magnoliopsida</taxon>
        <taxon>Liliopsida</taxon>
        <taxon>Poales</taxon>
        <taxon>Poaceae</taxon>
        <taxon>BOP clade</taxon>
        <taxon>Pooideae</taxon>
        <taxon>Poodae</taxon>
        <taxon>Poeae</taxon>
        <taxon>Poeae Chloroplast Group 1 (Aveneae type)</taxon>
        <taxon>Aveninae</taxon>
        <taxon>Avena</taxon>
    </lineage>
</organism>
<evidence type="ECO:0000313" key="2">
    <source>
        <dbReference type="Proteomes" id="UP001732700"/>
    </source>
</evidence>
<evidence type="ECO:0000313" key="1">
    <source>
        <dbReference type="EnsemblPlants" id="AVESA.00010b.r2.7DG1338640.1.CDS"/>
    </source>
</evidence>
<dbReference type="EnsemblPlants" id="AVESA.00010b.r2.7DG1338640.1">
    <property type="protein sequence ID" value="AVESA.00010b.r2.7DG1338640.1.CDS"/>
    <property type="gene ID" value="AVESA.00010b.r2.7DG1338640"/>
</dbReference>
<dbReference type="Proteomes" id="UP001732700">
    <property type="component" value="Chromosome 7D"/>
</dbReference>
<sequence length="282" mass="31196">MRPAGLAVSAALLLLFSAAVLLSAAVPAAMAKHQTGHDEEEEEFGYSPDAENGPARWGEIKPEWAACGKGKMQSPIDLSSSRVSLARSLGHLNHSYRPAQATIVNSGHDVMVRFDGDAGSVSIDGTAYRLQQLHWHWPAEHTVDGRRYDMELHMVHQSAHNKTAVVAVHYQIGAHDAFLHKLEPYLAMIAGQKDREENVGVVDPMGARGRASVYYRYIGSLTAPPCSEGVIWTILKRVRTVSKHQLQLLRKAVNNEMDNARPSQEMNNRDVSIFRPYGQNKN</sequence>
<reference evidence="1" key="1">
    <citation type="submission" date="2021-05" db="EMBL/GenBank/DDBJ databases">
        <authorList>
            <person name="Scholz U."/>
            <person name="Mascher M."/>
            <person name="Fiebig A."/>
        </authorList>
    </citation>
    <scope>NUCLEOTIDE SEQUENCE [LARGE SCALE GENOMIC DNA]</scope>
</reference>
<reference evidence="1" key="2">
    <citation type="submission" date="2025-09" db="UniProtKB">
        <authorList>
            <consortium name="EnsemblPlants"/>
        </authorList>
    </citation>
    <scope>IDENTIFICATION</scope>
</reference>